<name>A0ABV1FNQ5_9BACT</name>
<dbReference type="CDD" id="cd14789">
    <property type="entry name" value="Tiki"/>
    <property type="match status" value="1"/>
</dbReference>
<evidence type="ECO:0000256" key="1">
    <source>
        <dbReference type="SAM" id="SignalP"/>
    </source>
</evidence>
<reference evidence="2 3" key="1">
    <citation type="submission" date="2024-04" db="EMBL/GenBank/DDBJ databases">
        <title>Human intestinal bacterial collection.</title>
        <authorList>
            <person name="Pauvert C."/>
            <person name="Hitch T.C.A."/>
            <person name="Clavel T."/>
        </authorList>
    </citation>
    <scope>NUCLEOTIDE SEQUENCE [LARGE SCALE GENOMIC DNA]</scope>
    <source>
        <strain evidence="2 3">CLA-AA-H145</strain>
    </source>
</reference>
<gene>
    <name evidence="2" type="ORF">AAAT34_03035</name>
</gene>
<dbReference type="InterPro" id="IPR002816">
    <property type="entry name" value="TraB/PrgY/GumN_fam"/>
</dbReference>
<organism evidence="2 3">
    <name type="scientific">Hallella faecis</name>
    <dbReference type="NCBI Taxonomy" id="2841596"/>
    <lineage>
        <taxon>Bacteria</taxon>
        <taxon>Pseudomonadati</taxon>
        <taxon>Bacteroidota</taxon>
        <taxon>Bacteroidia</taxon>
        <taxon>Bacteroidales</taxon>
        <taxon>Prevotellaceae</taxon>
        <taxon>Hallella</taxon>
    </lineage>
</organism>
<comment type="caution">
    <text evidence="2">The sequence shown here is derived from an EMBL/GenBank/DDBJ whole genome shotgun (WGS) entry which is preliminary data.</text>
</comment>
<dbReference type="RefSeq" id="WP_215758991.1">
    <property type="nucleotide sequence ID" value="NZ_JAHKBE010000005.1"/>
</dbReference>
<evidence type="ECO:0000313" key="2">
    <source>
        <dbReference type="EMBL" id="MEQ2486027.1"/>
    </source>
</evidence>
<keyword evidence="3" id="KW-1185">Reference proteome</keyword>
<dbReference type="Proteomes" id="UP001487296">
    <property type="component" value="Unassembled WGS sequence"/>
</dbReference>
<accession>A0ABV1FNQ5</accession>
<keyword evidence="1" id="KW-0732">Signal</keyword>
<feature type="signal peptide" evidence="1">
    <location>
        <begin position="1"/>
        <end position="20"/>
    </location>
</feature>
<feature type="chain" id="PRO_5045295276" evidence="1">
    <location>
        <begin position="21"/>
        <end position="287"/>
    </location>
</feature>
<protein>
    <submittedName>
        <fullName evidence="2">TraB/GumN family protein</fullName>
    </submittedName>
</protein>
<proteinExistence type="predicted"/>
<sequence length="287" mass="31334">MKKLILTTLAAFCLTVSASAQLLYKVTADSVAKPSYIVATHDLLNPMGYVGAINGLTDAMTNTEQVFFDVDRTAIDAALKEAQQLPAGKTLASLLNDKQIQLLDAFLKKHTEVSWKSPYNQKRYNGRTPIAVMKDFIQLLFVSSHMGEYDPTHTFAEYFEAQAKKNGEPVGGIIPADQYLLLVKSLPVEMQAKGLVKFLEHQDEALAVIDKSVEAYKAKDMDAASAVLNSVLGQMGAGSLLVEPVKTMEKTLRDKPTLFALPCYLLGGEQGIISQLKADGYQVEAVD</sequence>
<dbReference type="EMBL" id="JBBNFP010000006">
    <property type="protein sequence ID" value="MEQ2486027.1"/>
    <property type="molecule type" value="Genomic_DNA"/>
</dbReference>
<evidence type="ECO:0000313" key="3">
    <source>
        <dbReference type="Proteomes" id="UP001487296"/>
    </source>
</evidence>
<dbReference type="Pfam" id="PF01963">
    <property type="entry name" value="TraB_PrgY_gumN"/>
    <property type="match status" value="1"/>
</dbReference>